<proteinExistence type="predicted"/>
<organism evidence="2 3">
    <name type="scientific">Candidatus Dojkabacteria bacterium</name>
    <dbReference type="NCBI Taxonomy" id="2099670"/>
    <lineage>
        <taxon>Bacteria</taxon>
        <taxon>Candidatus Dojkabacteria</taxon>
    </lineage>
</organism>
<dbReference type="PANTHER" id="PTHR43265:SF1">
    <property type="entry name" value="ESTERASE ESTD"/>
    <property type="match status" value="1"/>
</dbReference>
<dbReference type="PANTHER" id="PTHR43265">
    <property type="entry name" value="ESTERASE ESTD"/>
    <property type="match status" value="1"/>
</dbReference>
<reference evidence="2" key="1">
    <citation type="submission" date="2020-04" db="EMBL/GenBank/DDBJ databases">
        <authorList>
            <person name="Zhang T."/>
        </authorList>
    </citation>
    <scope>NUCLEOTIDE SEQUENCE</scope>
    <source>
        <strain evidence="2">HKST-UBA14</strain>
    </source>
</reference>
<evidence type="ECO:0000313" key="2">
    <source>
        <dbReference type="EMBL" id="MCA9383730.1"/>
    </source>
</evidence>
<dbReference type="SUPFAM" id="SSF53474">
    <property type="entry name" value="alpha/beta-Hydrolases"/>
    <property type="match status" value="1"/>
</dbReference>
<dbReference type="AlphaFoldDB" id="A0A955RJT1"/>
<reference evidence="2" key="2">
    <citation type="journal article" date="2021" name="Microbiome">
        <title>Successional dynamics and alternative stable states in a saline activated sludge microbial community over 9 years.</title>
        <authorList>
            <person name="Wang Y."/>
            <person name="Ye J."/>
            <person name="Ju F."/>
            <person name="Liu L."/>
            <person name="Boyd J.A."/>
            <person name="Deng Y."/>
            <person name="Parks D.H."/>
            <person name="Jiang X."/>
            <person name="Yin X."/>
            <person name="Woodcroft B.J."/>
            <person name="Tyson G.W."/>
            <person name="Hugenholtz P."/>
            <person name="Polz M.F."/>
            <person name="Zhang T."/>
        </authorList>
    </citation>
    <scope>NUCLEOTIDE SEQUENCE</scope>
    <source>
        <strain evidence="2">HKST-UBA14</strain>
    </source>
</reference>
<feature type="domain" description="Serine aminopeptidase S33" evidence="1">
    <location>
        <begin position="31"/>
        <end position="145"/>
    </location>
</feature>
<name>A0A955RJT1_9BACT</name>
<comment type="caution">
    <text evidence="2">The sequence shown here is derived from an EMBL/GenBank/DDBJ whole genome shotgun (WGS) entry which is preliminary data.</text>
</comment>
<dbReference type="EMBL" id="JAGQLK010000121">
    <property type="protein sequence ID" value="MCA9383730.1"/>
    <property type="molecule type" value="Genomic_DNA"/>
</dbReference>
<dbReference type="Proteomes" id="UP000783287">
    <property type="component" value="Unassembled WGS sequence"/>
</dbReference>
<dbReference type="Gene3D" id="3.40.50.1820">
    <property type="entry name" value="alpha/beta hydrolase"/>
    <property type="match status" value="1"/>
</dbReference>
<evidence type="ECO:0000259" key="1">
    <source>
        <dbReference type="Pfam" id="PF12146"/>
    </source>
</evidence>
<dbReference type="InterPro" id="IPR053145">
    <property type="entry name" value="AB_hydrolase_Est10"/>
</dbReference>
<evidence type="ECO:0000313" key="3">
    <source>
        <dbReference type="Proteomes" id="UP000783287"/>
    </source>
</evidence>
<dbReference type="Pfam" id="PF12146">
    <property type="entry name" value="Hydrolase_4"/>
    <property type="match status" value="1"/>
</dbReference>
<protein>
    <submittedName>
        <fullName evidence="2">Alpha/beta fold hydrolase</fullName>
    </submittedName>
</protein>
<keyword evidence="2" id="KW-0378">Hydrolase</keyword>
<dbReference type="GO" id="GO:0052689">
    <property type="term" value="F:carboxylic ester hydrolase activity"/>
    <property type="evidence" value="ECO:0007669"/>
    <property type="project" value="TreeGrafter"/>
</dbReference>
<dbReference type="InterPro" id="IPR022742">
    <property type="entry name" value="Hydrolase_4"/>
</dbReference>
<gene>
    <name evidence="2" type="ORF">KC909_05160</name>
</gene>
<sequence>MEKSLTIPNKKGLNLAAVLSLPDIPSQKVPTVMLLHGFKGYKEETTYTDLAEKLNQKGIASIRFDASGFGESEGTMENDYRFSNYIQDTEAVYEWLKEQDFFDNQRFAVCGQSMGAAQTIVFSSNHPEVKVAVSISPPDKVGTKDVIGQMLAKWKQQGYIDDTSSKYGDIRIPYAYAEDVLQYDFTDTIKRVTSPIAIFVGYKDDVVFPEQTLAVFEAANEPKRLFEFEEMDHFYKRNPQMLEQVNNQVVKFIQKYL</sequence>
<dbReference type="InterPro" id="IPR029058">
    <property type="entry name" value="AB_hydrolase_fold"/>
</dbReference>
<accession>A0A955RJT1</accession>